<evidence type="ECO:0000313" key="1">
    <source>
        <dbReference type="EMBL" id="SFQ52694.1"/>
    </source>
</evidence>
<organism evidence="1 2">
    <name type="scientific">Amycolatopsis rubida</name>
    <dbReference type="NCBI Taxonomy" id="112413"/>
    <lineage>
        <taxon>Bacteria</taxon>
        <taxon>Bacillati</taxon>
        <taxon>Actinomycetota</taxon>
        <taxon>Actinomycetes</taxon>
        <taxon>Pseudonocardiales</taxon>
        <taxon>Pseudonocardiaceae</taxon>
        <taxon>Amycolatopsis</taxon>
    </lineage>
</organism>
<accession>A0A1I5Z8C2</accession>
<gene>
    <name evidence="1" type="ORF">SAMN05421854_11474</name>
</gene>
<reference evidence="2" key="1">
    <citation type="submission" date="2016-10" db="EMBL/GenBank/DDBJ databases">
        <authorList>
            <person name="Varghese N."/>
            <person name="Submissions S."/>
        </authorList>
    </citation>
    <scope>NUCLEOTIDE SEQUENCE [LARGE SCALE GENOMIC DNA]</scope>
    <source>
        <strain evidence="2">DSM 44637</strain>
    </source>
</reference>
<proteinExistence type="predicted"/>
<protein>
    <submittedName>
        <fullName evidence="1">Uncharacterized protein</fullName>
    </submittedName>
</protein>
<dbReference type="STRING" id="112413.SAMN05421854_11474"/>
<dbReference type="Proteomes" id="UP000199137">
    <property type="component" value="Unassembled WGS sequence"/>
</dbReference>
<name>A0A1I5Z8C2_9PSEU</name>
<dbReference type="EMBL" id="FOWC01000014">
    <property type="protein sequence ID" value="SFQ52694.1"/>
    <property type="molecule type" value="Genomic_DNA"/>
</dbReference>
<evidence type="ECO:0000313" key="2">
    <source>
        <dbReference type="Proteomes" id="UP000199137"/>
    </source>
</evidence>
<dbReference type="AlphaFoldDB" id="A0A1I5Z8C2"/>
<sequence>MDQVVANIGVALAQAGATPEDVVRTVICVAASGEPALAAAFTTGCTLVSVTCLGFPGQLVDRGTRLNHCPAAAKLQWDTVPVSSVRSRFRPMRTSLLTGGVAPHSPASVSS</sequence>